<organism evidence="2 3">
    <name type="scientific">Subtercola boreus</name>
    <dbReference type="NCBI Taxonomy" id="120213"/>
    <lineage>
        <taxon>Bacteria</taxon>
        <taxon>Bacillati</taxon>
        <taxon>Actinomycetota</taxon>
        <taxon>Actinomycetes</taxon>
        <taxon>Micrococcales</taxon>
        <taxon>Microbacteriaceae</taxon>
        <taxon>Subtercola</taxon>
    </lineage>
</organism>
<evidence type="ECO:0000313" key="2">
    <source>
        <dbReference type="EMBL" id="RFA10969.1"/>
    </source>
</evidence>
<accession>A0A3E0VMX5</accession>
<dbReference type="OrthoDB" id="5116982at2"/>
<dbReference type="RefSeq" id="WP_116416345.1">
    <property type="nucleotide sequence ID" value="NZ_NBWZ01000001.1"/>
</dbReference>
<feature type="domain" description="DUF2470" evidence="1">
    <location>
        <begin position="10"/>
        <end position="86"/>
    </location>
</feature>
<dbReference type="InterPro" id="IPR037119">
    <property type="entry name" value="Haem_oxidase_HugZ-like_sf"/>
</dbReference>
<keyword evidence="3" id="KW-1185">Reference proteome</keyword>
<protein>
    <recommendedName>
        <fullName evidence="1">DUF2470 domain-containing protein</fullName>
    </recommendedName>
</protein>
<dbReference type="Pfam" id="PF10615">
    <property type="entry name" value="DUF2470"/>
    <property type="match status" value="1"/>
</dbReference>
<dbReference type="InterPro" id="IPR019595">
    <property type="entry name" value="DUF2470"/>
</dbReference>
<dbReference type="Gene3D" id="3.20.180.10">
    <property type="entry name" value="PNP-oxidase-like"/>
    <property type="match status" value="1"/>
</dbReference>
<dbReference type="EMBL" id="NBWZ01000001">
    <property type="protein sequence ID" value="RFA10969.1"/>
    <property type="molecule type" value="Genomic_DNA"/>
</dbReference>
<reference evidence="2 3" key="1">
    <citation type="submission" date="2017-04" db="EMBL/GenBank/DDBJ databases">
        <title>Comparative genome analysis of Subtercola boreus.</title>
        <authorList>
            <person name="Cho Y.-J."/>
            <person name="Cho A."/>
            <person name="Kim O.-S."/>
            <person name="Lee J.-I."/>
        </authorList>
    </citation>
    <scope>NUCLEOTIDE SEQUENCE [LARGE SCALE GENOMIC DNA]</scope>
    <source>
        <strain evidence="2 3">K300</strain>
    </source>
</reference>
<gene>
    <name evidence="2" type="ORF">B7R54_18445</name>
</gene>
<comment type="caution">
    <text evidence="2">The sequence shown here is derived from an EMBL/GenBank/DDBJ whole genome shotgun (WGS) entry which is preliminary data.</text>
</comment>
<evidence type="ECO:0000313" key="3">
    <source>
        <dbReference type="Proteomes" id="UP000256486"/>
    </source>
</evidence>
<evidence type="ECO:0000259" key="1">
    <source>
        <dbReference type="Pfam" id="PF10615"/>
    </source>
</evidence>
<dbReference type="AlphaFoldDB" id="A0A3E0VMX5"/>
<sequence length="103" mass="10945">MTAFAPDVVAAILAHMNDDHPEDNLVIVRAFGAPDAERAAMIDLDTVGGTWAAWLVPEDETVQVVIPWPSGTIGTRGEIRREIVALHDAASSALGLPPRDHVG</sequence>
<proteinExistence type="predicted"/>
<dbReference type="Proteomes" id="UP000256486">
    <property type="component" value="Unassembled WGS sequence"/>
</dbReference>
<name>A0A3E0VMX5_9MICO</name>